<evidence type="ECO:0008006" key="7">
    <source>
        <dbReference type="Google" id="ProtNLM"/>
    </source>
</evidence>
<reference evidence="5 6" key="1">
    <citation type="journal article" date="2016" name="Nat. Commun.">
        <title>Thousands of microbial genomes shed light on interconnected biogeochemical processes in an aquifer system.</title>
        <authorList>
            <person name="Anantharaman K."/>
            <person name="Brown C.T."/>
            <person name="Hug L.A."/>
            <person name="Sharon I."/>
            <person name="Castelle C.J."/>
            <person name="Probst A.J."/>
            <person name="Thomas B.C."/>
            <person name="Singh A."/>
            <person name="Wilkins M.J."/>
            <person name="Karaoz U."/>
            <person name="Brodie E.L."/>
            <person name="Williams K.H."/>
            <person name="Hubbard S.S."/>
            <person name="Banfield J.F."/>
        </authorList>
    </citation>
    <scope>NUCLEOTIDE SEQUENCE [LARGE SCALE GENOMIC DNA]</scope>
</reference>
<dbReference type="PROSITE" id="PS50054">
    <property type="entry name" value="TYR_PHOSPHATASE_DUAL"/>
    <property type="match status" value="1"/>
</dbReference>
<dbReference type="GO" id="GO:0008330">
    <property type="term" value="F:protein tyrosine/threonine phosphatase activity"/>
    <property type="evidence" value="ECO:0007669"/>
    <property type="project" value="TreeGrafter"/>
</dbReference>
<dbReference type="SUPFAM" id="SSF52799">
    <property type="entry name" value="(Phosphotyrosine protein) phosphatases II"/>
    <property type="match status" value="1"/>
</dbReference>
<dbReference type="Proteomes" id="UP000177629">
    <property type="component" value="Unassembled WGS sequence"/>
</dbReference>
<proteinExistence type="predicted"/>
<dbReference type="GO" id="GO:0017017">
    <property type="term" value="F:MAP kinase tyrosine/serine/threonine phosphatase activity"/>
    <property type="evidence" value="ECO:0007669"/>
    <property type="project" value="TreeGrafter"/>
</dbReference>
<dbReference type="Gene3D" id="3.90.190.10">
    <property type="entry name" value="Protein tyrosine phosphatase superfamily"/>
    <property type="match status" value="1"/>
</dbReference>
<dbReference type="PROSITE" id="PS00383">
    <property type="entry name" value="TYR_PHOSPHATASE_1"/>
    <property type="match status" value="1"/>
</dbReference>
<dbReference type="InterPro" id="IPR020422">
    <property type="entry name" value="TYR_PHOSPHATASE_DUAL_dom"/>
</dbReference>
<dbReference type="InterPro" id="IPR000340">
    <property type="entry name" value="Dual-sp_phosphatase_cat-dom"/>
</dbReference>
<accession>A0A1G2PL63</accession>
<feature type="domain" description="Tyrosine-protein phosphatase" evidence="3">
    <location>
        <begin position="1"/>
        <end position="144"/>
    </location>
</feature>
<name>A0A1G2PL63_9BACT</name>
<organism evidence="5 6">
    <name type="scientific">Candidatus Terrybacteria bacterium RIFCSPHIGHO2_01_FULL_48_17</name>
    <dbReference type="NCBI Taxonomy" id="1802362"/>
    <lineage>
        <taxon>Bacteria</taxon>
        <taxon>Candidatus Terryibacteriota</taxon>
    </lineage>
</organism>
<keyword evidence="2" id="KW-0904">Protein phosphatase</keyword>
<protein>
    <recommendedName>
        <fullName evidence="7">Tyrosine specific protein phosphatases domain-containing protein</fullName>
    </recommendedName>
</protein>
<dbReference type="STRING" id="1802362.A2806_01840"/>
<dbReference type="InterPro" id="IPR029021">
    <property type="entry name" value="Prot-tyrosine_phosphatase-like"/>
</dbReference>
<sequence>MEFVTEWIAIGDRHDARNIKALKEAHIEAVICVADWVRVPRKKYKKAGIVYTKLPIVDSKPIPEDAEIAFVAALQFLDLMVLLKKRCLVHCAMGISRSTAFIATWLHTRLGMDWDEAVAYIRRVRPIVNPQPEPFASMKKIAYY</sequence>
<dbReference type="InterPro" id="IPR016130">
    <property type="entry name" value="Tyr_Pase_AS"/>
</dbReference>
<dbReference type="GO" id="GO:0033550">
    <property type="term" value="F:MAP kinase tyrosine phosphatase activity"/>
    <property type="evidence" value="ECO:0007669"/>
    <property type="project" value="TreeGrafter"/>
</dbReference>
<evidence type="ECO:0000313" key="6">
    <source>
        <dbReference type="Proteomes" id="UP000177629"/>
    </source>
</evidence>
<dbReference type="PANTHER" id="PTHR10159:SF519">
    <property type="entry name" value="DUAL SPECIFICITY PROTEIN PHOSPHATASE MPK3"/>
    <property type="match status" value="1"/>
</dbReference>
<dbReference type="FunFam" id="3.90.190.10:FF:000157">
    <property type="entry name" value="Protein-tyrosine phosphatase"/>
    <property type="match status" value="1"/>
</dbReference>
<gene>
    <name evidence="5" type="ORF">A2806_01840</name>
</gene>
<dbReference type="PROSITE" id="PS50056">
    <property type="entry name" value="TYR_PHOSPHATASE_2"/>
    <property type="match status" value="1"/>
</dbReference>
<evidence type="ECO:0000256" key="2">
    <source>
        <dbReference type="ARBA" id="ARBA00022912"/>
    </source>
</evidence>
<evidence type="ECO:0000259" key="4">
    <source>
        <dbReference type="PROSITE" id="PS50056"/>
    </source>
</evidence>
<dbReference type="SMART" id="SM00195">
    <property type="entry name" value="DSPc"/>
    <property type="match status" value="1"/>
</dbReference>
<dbReference type="CDD" id="cd14498">
    <property type="entry name" value="DSP"/>
    <property type="match status" value="1"/>
</dbReference>
<dbReference type="AlphaFoldDB" id="A0A1G2PL63"/>
<feature type="domain" description="Tyrosine specific protein phosphatases" evidence="4">
    <location>
        <begin position="88"/>
        <end position="136"/>
    </location>
</feature>
<evidence type="ECO:0000313" key="5">
    <source>
        <dbReference type="EMBL" id="OHA49060.1"/>
    </source>
</evidence>
<dbReference type="GO" id="GO:0005737">
    <property type="term" value="C:cytoplasm"/>
    <property type="evidence" value="ECO:0007669"/>
    <property type="project" value="TreeGrafter"/>
</dbReference>
<dbReference type="EMBL" id="MHSS01000001">
    <property type="protein sequence ID" value="OHA49060.1"/>
    <property type="molecule type" value="Genomic_DNA"/>
</dbReference>
<evidence type="ECO:0000256" key="1">
    <source>
        <dbReference type="ARBA" id="ARBA00022801"/>
    </source>
</evidence>
<comment type="caution">
    <text evidence="5">The sequence shown here is derived from an EMBL/GenBank/DDBJ whole genome shotgun (WGS) entry which is preliminary data.</text>
</comment>
<dbReference type="Pfam" id="PF00782">
    <property type="entry name" value="DSPc"/>
    <property type="match status" value="1"/>
</dbReference>
<dbReference type="InterPro" id="IPR000387">
    <property type="entry name" value="Tyr_Pase_dom"/>
</dbReference>
<dbReference type="PANTHER" id="PTHR10159">
    <property type="entry name" value="DUAL SPECIFICITY PROTEIN PHOSPHATASE"/>
    <property type="match status" value="1"/>
</dbReference>
<evidence type="ECO:0000259" key="3">
    <source>
        <dbReference type="PROSITE" id="PS50054"/>
    </source>
</evidence>
<keyword evidence="1" id="KW-0378">Hydrolase</keyword>